<feature type="domain" description="EAL" evidence="2">
    <location>
        <begin position="234"/>
        <end position="487"/>
    </location>
</feature>
<accession>A0A3C1KI43</accession>
<dbReference type="Pfam" id="PF00990">
    <property type="entry name" value="GGDEF"/>
    <property type="match status" value="1"/>
</dbReference>
<dbReference type="SUPFAM" id="SSF141868">
    <property type="entry name" value="EAL domain-like"/>
    <property type="match status" value="1"/>
</dbReference>
<evidence type="ECO:0000256" key="1">
    <source>
        <dbReference type="SAM" id="Phobius"/>
    </source>
</evidence>
<name>A0A3C1KI43_9GAMM</name>
<dbReference type="PROSITE" id="PS50883">
    <property type="entry name" value="EAL"/>
    <property type="match status" value="1"/>
</dbReference>
<dbReference type="InterPro" id="IPR001633">
    <property type="entry name" value="EAL_dom"/>
</dbReference>
<dbReference type="SMART" id="SM00267">
    <property type="entry name" value="GGDEF"/>
    <property type="match status" value="1"/>
</dbReference>
<dbReference type="InterPro" id="IPR043128">
    <property type="entry name" value="Rev_trsase/Diguanyl_cyclase"/>
</dbReference>
<dbReference type="InterPro" id="IPR029787">
    <property type="entry name" value="Nucleotide_cyclase"/>
</dbReference>
<dbReference type="SMART" id="SM00052">
    <property type="entry name" value="EAL"/>
    <property type="match status" value="1"/>
</dbReference>
<dbReference type="EMBL" id="DMND01000016">
    <property type="protein sequence ID" value="HAN26281.1"/>
    <property type="molecule type" value="Genomic_DNA"/>
</dbReference>
<dbReference type="STRING" id="1121937.GCA_000423125_02591"/>
<dbReference type="SUPFAM" id="SSF55073">
    <property type="entry name" value="Nucleotide cyclase"/>
    <property type="match status" value="1"/>
</dbReference>
<evidence type="ECO:0000313" key="5">
    <source>
        <dbReference type="Proteomes" id="UP000259273"/>
    </source>
</evidence>
<evidence type="ECO:0000313" key="4">
    <source>
        <dbReference type="EMBL" id="HAN26281.1"/>
    </source>
</evidence>
<protein>
    <recommendedName>
        <fullName evidence="6">GGDEF domain-containing protein</fullName>
    </recommendedName>
</protein>
<keyword evidence="1" id="KW-1133">Transmembrane helix</keyword>
<dbReference type="Gene3D" id="3.20.20.450">
    <property type="entry name" value="EAL domain"/>
    <property type="match status" value="1"/>
</dbReference>
<dbReference type="InterPro" id="IPR035919">
    <property type="entry name" value="EAL_sf"/>
</dbReference>
<dbReference type="PANTHER" id="PTHR33121">
    <property type="entry name" value="CYCLIC DI-GMP PHOSPHODIESTERASE PDEF"/>
    <property type="match status" value="1"/>
</dbReference>
<feature type="non-terminal residue" evidence="4">
    <location>
        <position position="1"/>
    </location>
</feature>
<dbReference type="CDD" id="cd01948">
    <property type="entry name" value="EAL"/>
    <property type="match status" value="1"/>
</dbReference>
<reference evidence="4 5" key="1">
    <citation type="journal article" date="2018" name="Nat. Biotechnol.">
        <title>A standardized bacterial taxonomy based on genome phylogeny substantially revises the tree of life.</title>
        <authorList>
            <person name="Parks D.H."/>
            <person name="Chuvochina M."/>
            <person name="Waite D.W."/>
            <person name="Rinke C."/>
            <person name="Skarshewski A."/>
            <person name="Chaumeil P.A."/>
            <person name="Hugenholtz P."/>
        </authorList>
    </citation>
    <scope>NUCLEOTIDE SEQUENCE [LARGE SCALE GENOMIC DNA]</scope>
    <source>
        <strain evidence="4">UBA9158</strain>
    </source>
</reference>
<keyword evidence="1" id="KW-0472">Membrane</keyword>
<dbReference type="InterPro" id="IPR000160">
    <property type="entry name" value="GGDEF_dom"/>
</dbReference>
<evidence type="ECO:0008006" key="6">
    <source>
        <dbReference type="Google" id="ProtNLM"/>
    </source>
</evidence>
<keyword evidence="1" id="KW-0812">Transmembrane</keyword>
<dbReference type="Gene3D" id="3.30.70.270">
    <property type="match status" value="1"/>
</dbReference>
<dbReference type="AlphaFoldDB" id="A0A3C1KI43"/>
<gene>
    <name evidence="4" type="ORF">DCP75_00820</name>
</gene>
<evidence type="ECO:0000259" key="2">
    <source>
        <dbReference type="PROSITE" id="PS50883"/>
    </source>
</evidence>
<proteinExistence type="predicted"/>
<feature type="transmembrane region" description="Helical" evidence="1">
    <location>
        <begin position="24"/>
        <end position="43"/>
    </location>
</feature>
<dbReference type="Pfam" id="PF00563">
    <property type="entry name" value="EAL"/>
    <property type="match status" value="1"/>
</dbReference>
<dbReference type="InterPro" id="IPR050706">
    <property type="entry name" value="Cyclic-di-GMP_PDE-like"/>
</dbReference>
<evidence type="ECO:0000259" key="3">
    <source>
        <dbReference type="PROSITE" id="PS50887"/>
    </source>
</evidence>
<organism evidence="4 5">
    <name type="scientific">Haliea salexigens</name>
    <dbReference type="NCBI Taxonomy" id="287487"/>
    <lineage>
        <taxon>Bacteria</taxon>
        <taxon>Pseudomonadati</taxon>
        <taxon>Pseudomonadota</taxon>
        <taxon>Gammaproteobacteria</taxon>
        <taxon>Cellvibrionales</taxon>
        <taxon>Halieaceae</taxon>
        <taxon>Haliea</taxon>
    </lineage>
</organism>
<dbReference type="Proteomes" id="UP000259273">
    <property type="component" value="Unassembled WGS sequence"/>
</dbReference>
<comment type="caution">
    <text evidence="4">The sequence shown here is derived from an EMBL/GenBank/DDBJ whole genome shotgun (WGS) entry which is preliminary data.</text>
</comment>
<dbReference type="PANTHER" id="PTHR33121:SF32">
    <property type="entry name" value="RNASE E SPECIFICITY FACTOR CSRD"/>
    <property type="match status" value="1"/>
</dbReference>
<feature type="domain" description="GGDEF" evidence="3">
    <location>
        <begin position="86"/>
        <end position="225"/>
    </location>
</feature>
<sequence length="489" mass="54960">AWSNSPLEIGVTINAAPWATPQAYFAYCILIGAVLYGFFRWRLRVIEREARIRQLAFYDRRTGLPNLDLFTQRTAAALSEASDDQRSLVVITLRLKTFARLRNILGLGSVDELLSTVVPRLTQQMFGAGQATTTCDLARISETELAAYVLLDDPKSEAAIWANRLCKAISTPVYHDGRQLHVSVFAGIATFPQDGNTAIKLIESASTAAQDNDVGQAENFAFYDRSMTRRAIDLLSLESDLRQAIRENSLEVYLQGKFDCGGVLVGTEALCRWMHPERGAISPGIFVPLAEESDLILELDEWVIEQVWRRLHHWQAKYTNVFSIAVNVSADTFVTGRIFAVLERLRDRYPLEPSLLEIEITESVLASDLEKVTLALRRIKDLGHMLSLDDFGTGYSSLTYLQRFPIDKLKIDQAFIRDIETKRDQQALCSAIIALAQSLNLQTIAEGVESQTQQDLLVSLGCDRLQGFHLHRPESIADFERRFFLQGIV</sequence>
<dbReference type="GO" id="GO:0071111">
    <property type="term" value="F:cyclic-guanylate-specific phosphodiesterase activity"/>
    <property type="evidence" value="ECO:0007669"/>
    <property type="project" value="InterPro"/>
</dbReference>
<dbReference type="PROSITE" id="PS50887">
    <property type="entry name" value="GGDEF"/>
    <property type="match status" value="1"/>
</dbReference>